<keyword evidence="3" id="KW-0808">Transferase</keyword>
<keyword evidence="4" id="KW-0479">Metal-binding</keyword>
<dbReference type="PANTHER" id="PTHR11685">
    <property type="entry name" value="RBR FAMILY RING FINGER AND IBR DOMAIN-CONTAINING"/>
    <property type="match status" value="1"/>
</dbReference>
<dbReference type="Proteomes" id="UP000663841">
    <property type="component" value="Unassembled WGS sequence"/>
</dbReference>
<dbReference type="InterPro" id="IPR044066">
    <property type="entry name" value="TRIAD_supradom"/>
</dbReference>
<keyword evidence="6" id="KW-0863">Zinc-finger</keyword>
<feature type="region of interest" description="Disordered" evidence="9">
    <location>
        <begin position="270"/>
        <end position="296"/>
    </location>
</feature>
<name>A0A8H3C6P8_9AGAM</name>
<dbReference type="EMBL" id="CAJMWW010000590">
    <property type="protein sequence ID" value="CAE6474199.1"/>
    <property type="molecule type" value="Genomic_DNA"/>
</dbReference>
<evidence type="ECO:0000256" key="1">
    <source>
        <dbReference type="ARBA" id="ARBA00001798"/>
    </source>
</evidence>
<dbReference type="Gene3D" id="3.30.40.10">
    <property type="entry name" value="Zinc/RING finger domain, C3HC4 (zinc finger)"/>
    <property type="match status" value="1"/>
</dbReference>
<evidence type="ECO:0000313" key="12">
    <source>
        <dbReference type="Proteomes" id="UP000663841"/>
    </source>
</evidence>
<dbReference type="Pfam" id="PF01485">
    <property type="entry name" value="IBR"/>
    <property type="match status" value="2"/>
</dbReference>
<evidence type="ECO:0000256" key="5">
    <source>
        <dbReference type="ARBA" id="ARBA00022737"/>
    </source>
</evidence>
<dbReference type="PROSITE" id="PS51873">
    <property type="entry name" value="TRIAD"/>
    <property type="match status" value="1"/>
</dbReference>
<keyword evidence="7" id="KW-0833">Ubl conjugation pathway</keyword>
<dbReference type="AlphaFoldDB" id="A0A8H3C6P8"/>
<comment type="catalytic activity">
    <reaction evidence="1">
        <text>[E2 ubiquitin-conjugating enzyme]-S-ubiquitinyl-L-cysteine + [acceptor protein]-L-lysine = [E2 ubiquitin-conjugating enzyme]-L-cysteine + [acceptor protein]-N(6)-ubiquitinyl-L-lysine.</text>
        <dbReference type="EC" id="2.3.2.31"/>
    </reaction>
</comment>
<dbReference type="InterPro" id="IPR002867">
    <property type="entry name" value="IBR_dom"/>
</dbReference>
<dbReference type="Gene3D" id="1.20.120.1750">
    <property type="match status" value="1"/>
</dbReference>
<feature type="compositionally biased region" description="Basic residues" evidence="9">
    <location>
        <begin position="279"/>
        <end position="295"/>
    </location>
</feature>
<dbReference type="GO" id="GO:0061630">
    <property type="term" value="F:ubiquitin protein ligase activity"/>
    <property type="evidence" value="ECO:0007669"/>
    <property type="project" value="UniProtKB-EC"/>
</dbReference>
<dbReference type="InterPro" id="IPR017907">
    <property type="entry name" value="Znf_RING_CS"/>
</dbReference>
<organism evidence="11 12">
    <name type="scientific">Rhizoctonia solani</name>
    <dbReference type="NCBI Taxonomy" id="456999"/>
    <lineage>
        <taxon>Eukaryota</taxon>
        <taxon>Fungi</taxon>
        <taxon>Dikarya</taxon>
        <taxon>Basidiomycota</taxon>
        <taxon>Agaricomycotina</taxon>
        <taxon>Agaricomycetes</taxon>
        <taxon>Cantharellales</taxon>
        <taxon>Ceratobasidiaceae</taxon>
        <taxon>Rhizoctonia</taxon>
    </lineage>
</organism>
<evidence type="ECO:0000256" key="6">
    <source>
        <dbReference type="ARBA" id="ARBA00022771"/>
    </source>
</evidence>
<dbReference type="EC" id="2.3.2.31" evidence="2"/>
<keyword evidence="8" id="KW-0862">Zinc</keyword>
<evidence type="ECO:0000256" key="7">
    <source>
        <dbReference type="ARBA" id="ARBA00022786"/>
    </source>
</evidence>
<evidence type="ECO:0000259" key="10">
    <source>
        <dbReference type="PROSITE" id="PS51873"/>
    </source>
</evidence>
<evidence type="ECO:0000256" key="8">
    <source>
        <dbReference type="ARBA" id="ARBA00022833"/>
    </source>
</evidence>
<evidence type="ECO:0000256" key="2">
    <source>
        <dbReference type="ARBA" id="ARBA00012251"/>
    </source>
</evidence>
<evidence type="ECO:0000313" key="11">
    <source>
        <dbReference type="EMBL" id="CAE6474199.1"/>
    </source>
</evidence>
<dbReference type="SMART" id="SM00647">
    <property type="entry name" value="IBR"/>
    <property type="match status" value="2"/>
</dbReference>
<proteinExistence type="predicted"/>
<gene>
    <name evidence="11" type="ORF">RDB_LOCUS185867</name>
</gene>
<dbReference type="SUPFAM" id="SSF57850">
    <property type="entry name" value="RING/U-box"/>
    <property type="match status" value="3"/>
</dbReference>
<sequence length="324" mass="36607">MSSLTLVLEYPADVFEGLAEFPSPPDGAFLSRSRVTYRGPNTYRSKRKDVVPDQKAFAPPPVCQICLENQVLVSSTARCSHDPMICTPCLGEYLVHSVQVDGLTTLVCPAVKCEEVLEYGEVVQYIADDAGCLNRFNALLTQRELERNPKFRWCTNLKCGQGQIHDEQGPIITCDYCSTLSCFLHRTPWHHGFSCEQYTLHQETNANNQYLTTHTKRCPNTTCGLPIEKIAGCDHMTCRCRHKFCWSCMADYAPILREGNHHHNPTCRHYSANGANANARRRARRRPRRAGRGNRGRLVAMARGLTNKIVRLISSVRHLPFGRT</sequence>
<evidence type="ECO:0000256" key="3">
    <source>
        <dbReference type="ARBA" id="ARBA00022679"/>
    </source>
</evidence>
<evidence type="ECO:0000256" key="4">
    <source>
        <dbReference type="ARBA" id="ARBA00022723"/>
    </source>
</evidence>
<dbReference type="InterPro" id="IPR013083">
    <property type="entry name" value="Znf_RING/FYVE/PHD"/>
</dbReference>
<protein>
    <recommendedName>
        <fullName evidence="2">RBR-type E3 ubiquitin transferase</fullName>
        <ecNumber evidence="2">2.3.2.31</ecNumber>
    </recommendedName>
</protein>
<keyword evidence="5" id="KW-0677">Repeat</keyword>
<dbReference type="GO" id="GO:0016567">
    <property type="term" value="P:protein ubiquitination"/>
    <property type="evidence" value="ECO:0007669"/>
    <property type="project" value="InterPro"/>
</dbReference>
<comment type="caution">
    <text evidence="11">The sequence shown here is derived from an EMBL/GenBank/DDBJ whole genome shotgun (WGS) entry which is preliminary data.</text>
</comment>
<accession>A0A8H3C6P8</accession>
<dbReference type="GO" id="GO:0008270">
    <property type="term" value="F:zinc ion binding"/>
    <property type="evidence" value="ECO:0007669"/>
    <property type="project" value="UniProtKB-KW"/>
</dbReference>
<reference evidence="11" key="1">
    <citation type="submission" date="2021-01" db="EMBL/GenBank/DDBJ databases">
        <authorList>
            <person name="Kaushik A."/>
        </authorList>
    </citation>
    <scope>NUCLEOTIDE SEQUENCE</scope>
    <source>
        <strain evidence="11">AG3-T5</strain>
    </source>
</reference>
<dbReference type="InterPro" id="IPR031127">
    <property type="entry name" value="E3_UB_ligase_RBR"/>
</dbReference>
<evidence type="ECO:0000256" key="9">
    <source>
        <dbReference type="SAM" id="MobiDB-lite"/>
    </source>
</evidence>
<feature type="domain" description="RING-type" evidence="10">
    <location>
        <begin position="59"/>
        <end position="267"/>
    </location>
</feature>
<dbReference type="PROSITE" id="PS00518">
    <property type="entry name" value="ZF_RING_1"/>
    <property type="match status" value="1"/>
</dbReference>